<reference evidence="3" key="1">
    <citation type="submission" date="2016-10" db="EMBL/GenBank/DDBJ databases">
        <authorList>
            <person name="Varghese N."/>
            <person name="Submissions S."/>
        </authorList>
    </citation>
    <scope>NUCLEOTIDE SEQUENCE [LARGE SCALE GENOMIC DNA]</scope>
    <source>
        <strain evidence="3">DSM 24729</strain>
    </source>
</reference>
<evidence type="ECO:0000313" key="2">
    <source>
        <dbReference type="EMBL" id="SDF34146.1"/>
    </source>
</evidence>
<dbReference type="EMBL" id="FNBD01000012">
    <property type="protein sequence ID" value="SDF34146.1"/>
    <property type="molecule type" value="Genomic_DNA"/>
</dbReference>
<keyword evidence="3" id="KW-1185">Reference proteome</keyword>
<evidence type="ECO:0000313" key="3">
    <source>
        <dbReference type="Proteomes" id="UP000182114"/>
    </source>
</evidence>
<sequence>MKFLNFILLLAILCSTTIGAQVKFTAKVAKKIIGLDQHLRVDFSMDQEKNISSFTPPEFENFKVVGGPIRAMNTTIVNGVETLETVYSYIITPKALGTFSIGAAQITIKEKTYQTVPITITVSKAVNSTSIPTAPHENIYMLATVSEERIGVQDSLIVSHKVYVSPDVGIIDWKLATKPSYTNCTSDRIEIEKLAVKNITYKNREFRATTWQQDVLKPKKKGFIHIAPVQMEIEFKYLSGTYDIFGKPIYDTKTIQVTSKEVRVPVL</sequence>
<dbReference type="PANTHER" id="PTHR40940">
    <property type="entry name" value="PROTEIN BATD-RELATED"/>
    <property type="match status" value="1"/>
</dbReference>
<proteinExistence type="predicted"/>
<evidence type="ECO:0000256" key="1">
    <source>
        <dbReference type="SAM" id="SignalP"/>
    </source>
</evidence>
<protein>
    <submittedName>
        <fullName evidence="2">Oxygen tolerance</fullName>
    </submittedName>
</protein>
<feature type="signal peptide" evidence="1">
    <location>
        <begin position="1"/>
        <end position="20"/>
    </location>
</feature>
<accession>A0A1G7KAG4</accession>
<dbReference type="eggNOG" id="COG0457">
    <property type="taxonomic scope" value="Bacteria"/>
</dbReference>
<dbReference type="AlphaFoldDB" id="A0A1G7KAG4"/>
<name>A0A1G7KAG4_9FLAO</name>
<feature type="chain" id="PRO_5010332376" evidence="1">
    <location>
        <begin position="21"/>
        <end position="267"/>
    </location>
</feature>
<gene>
    <name evidence="2" type="ORF">SAMN04487992_11218</name>
</gene>
<dbReference type="Proteomes" id="UP000182114">
    <property type="component" value="Unassembled WGS sequence"/>
</dbReference>
<dbReference type="Pfam" id="PF13584">
    <property type="entry name" value="BatD"/>
    <property type="match status" value="1"/>
</dbReference>
<dbReference type="InterPro" id="IPR025738">
    <property type="entry name" value="BatD"/>
</dbReference>
<dbReference type="RefSeq" id="WP_029448398.1">
    <property type="nucleotide sequence ID" value="NZ_CANLPS010000008.1"/>
</dbReference>
<keyword evidence="1" id="KW-0732">Signal</keyword>
<organism evidence="2 3">
    <name type="scientific">Cellulophaga baltica</name>
    <dbReference type="NCBI Taxonomy" id="76594"/>
    <lineage>
        <taxon>Bacteria</taxon>
        <taxon>Pseudomonadati</taxon>
        <taxon>Bacteroidota</taxon>
        <taxon>Flavobacteriia</taxon>
        <taxon>Flavobacteriales</taxon>
        <taxon>Flavobacteriaceae</taxon>
        <taxon>Cellulophaga</taxon>
    </lineage>
</organism>
<dbReference type="PANTHER" id="PTHR40940:SF2">
    <property type="entry name" value="BATD"/>
    <property type="match status" value="1"/>
</dbReference>